<keyword evidence="1" id="KW-0812">Transmembrane</keyword>
<dbReference type="NCBIfam" id="TIGR02532">
    <property type="entry name" value="IV_pilin_GFxxxE"/>
    <property type="match status" value="1"/>
</dbReference>
<evidence type="ECO:0000256" key="1">
    <source>
        <dbReference type="SAM" id="Phobius"/>
    </source>
</evidence>
<dbReference type="InterPro" id="IPR045584">
    <property type="entry name" value="Pilin-like"/>
</dbReference>
<comment type="caution">
    <text evidence="2">The sequence shown here is derived from an EMBL/GenBank/DDBJ whole genome shotgun (WGS) entry which is preliminary data.</text>
</comment>
<keyword evidence="1" id="KW-1133">Transmembrane helix</keyword>
<dbReference type="OrthoDB" id="14942at2"/>
<dbReference type="Gene3D" id="3.30.700.10">
    <property type="entry name" value="Glycoprotein, Type 4 Pilin"/>
    <property type="match status" value="1"/>
</dbReference>
<dbReference type="STRING" id="1914305.BLW93_00795"/>
<reference evidence="2 3" key="1">
    <citation type="submission" date="2016-10" db="EMBL/GenBank/DDBJ databases">
        <title>Genome sequence of a sulfur-reducing bacterium Desulfurobacterium indicum K6013.</title>
        <authorList>
            <person name="Cao J."/>
            <person name="Shao Z."/>
            <person name="Alain K."/>
            <person name="Jebbar M."/>
        </authorList>
    </citation>
    <scope>NUCLEOTIDE SEQUENCE [LARGE SCALE GENOMIC DNA]</scope>
    <source>
        <strain evidence="2 3">K6013</strain>
    </source>
</reference>
<protein>
    <recommendedName>
        <fullName evidence="4">Prepilin-type N-terminal cleavage/methylation domain-containing protein</fullName>
    </recommendedName>
</protein>
<dbReference type="AlphaFoldDB" id="A0A1R1MNB1"/>
<evidence type="ECO:0000313" key="2">
    <source>
        <dbReference type="EMBL" id="OMH41239.1"/>
    </source>
</evidence>
<dbReference type="Proteomes" id="UP000187408">
    <property type="component" value="Unassembled WGS sequence"/>
</dbReference>
<gene>
    <name evidence="2" type="ORF">BLW93_00795</name>
</gene>
<feature type="transmembrane region" description="Helical" evidence="1">
    <location>
        <begin position="12"/>
        <end position="33"/>
    </location>
</feature>
<sequence>MNYCYGWKNKKAFTLLELLIVIALIAVLSFMSIMKYRSWIESNAINTEIRRIASMLQSLRMEAFSQKKRFRIRVSSDRHKLLIDVWDDGSWKSYKAYNLKEPFILTAPVSVTEKGTFNATSKIIYNGTFNYQGDDCIVIYRTDVRLKHC</sequence>
<proteinExistence type="predicted"/>
<dbReference type="SUPFAM" id="SSF54523">
    <property type="entry name" value="Pili subunits"/>
    <property type="match status" value="1"/>
</dbReference>
<dbReference type="RefSeq" id="WP_076712211.1">
    <property type="nucleotide sequence ID" value="NZ_MOEN01000002.1"/>
</dbReference>
<dbReference type="Pfam" id="PF07963">
    <property type="entry name" value="N_methyl"/>
    <property type="match status" value="1"/>
</dbReference>
<keyword evidence="1" id="KW-0472">Membrane</keyword>
<dbReference type="EMBL" id="MOEN01000002">
    <property type="protein sequence ID" value="OMH41239.1"/>
    <property type="molecule type" value="Genomic_DNA"/>
</dbReference>
<keyword evidence="3" id="KW-1185">Reference proteome</keyword>
<evidence type="ECO:0008006" key="4">
    <source>
        <dbReference type="Google" id="ProtNLM"/>
    </source>
</evidence>
<dbReference type="InterPro" id="IPR012902">
    <property type="entry name" value="N_methyl_site"/>
</dbReference>
<organism evidence="2 3">
    <name type="scientific">Desulfurobacterium indicum</name>
    <dbReference type="NCBI Taxonomy" id="1914305"/>
    <lineage>
        <taxon>Bacteria</taxon>
        <taxon>Pseudomonadati</taxon>
        <taxon>Aquificota</taxon>
        <taxon>Aquificia</taxon>
        <taxon>Desulfurobacteriales</taxon>
        <taxon>Desulfurobacteriaceae</taxon>
        <taxon>Desulfurobacterium</taxon>
    </lineage>
</organism>
<accession>A0A1R1MNB1</accession>
<evidence type="ECO:0000313" key="3">
    <source>
        <dbReference type="Proteomes" id="UP000187408"/>
    </source>
</evidence>
<name>A0A1R1MNB1_9BACT</name>